<keyword evidence="5" id="KW-1185">Reference proteome</keyword>
<reference evidence="4" key="1">
    <citation type="submission" date="2022-01" db="EMBL/GenBank/DDBJ databases">
        <authorList>
            <person name="King R."/>
        </authorList>
    </citation>
    <scope>NUCLEOTIDE SEQUENCE</scope>
</reference>
<feature type="transmembrane region" description="Helical" evidence="2">
    <location>
        <begin position="539"/>
        <end position="560"/>
    </location>
</feature>
<dbReference type="AlphaFoldDB" id="A0A9P0DF61"/>
<keyword evidence="2" id="KW-0472">Membrane</keyword>
<dbReference type="Proteomes" id="UP001153636">
    <property type="component" value="Chromosome 9"/>
</dbReference>
<evidence type="ECO:0008006" key="6">
    <source>
        <dbReference type="Google" id="ProtNLM"/>
    </source>
</evidence>
<keyword evidence="2" id="KW-0812">Transmembrane</keyword>
<evidence type="ECO:0000313" key="4">
    <source>
        <dbReference type="EMBL" id="CAH1115810.1"/>
    </source>
</evidence>
<dbReference type="EMBL" id="OV651821">
    <property type="protein sequence ID" value="CAH1115810.1"/>
    <property type="molecule type" value="Genomic_DNA"/>
</dbReference>
<proteinExistence type="predicted"/>
<evidence type="ECO:0000313" key="5">
    <source>
        <dbReference type="Proteomes" id="UP001153636"/>
    </source>
</evidence>
<keyword evidence="2" id="KW-1133">Transmembrane helix</keyword>
<accession>A0A9P0DF61</accession>
<protein>
    <recommendedName>
        <fullName evidence="6">Glycoprotein</fullName>
    </recommendedName>
</protein>
<evidence type="ECO:0000256" key="1">
    <source>
        <dbReference type="SAM" id="MobiDB-lite"/>
    </source>
</evidence>
<organism evidence="4 5">
    <name type="scientific">Psylliodes chrysocephalus</name>
    <dbReference type="NCBI Taxonomy" id="3402493"/>
    <lineage>
        <taxon>Eukaryota</taxon>
        <taxon>Metazoa</taxon>
        <taxon>Ecdysozoa</taxon>
        <taxon>Arthropoda</taxon>
        <taxon>Hexapoda</taxon>
        <taxon>Insecta</taxon>
        <taxon>Pterygota</taxon>
        <taxon>Neoptera</taxon>
        <taxon>Endopterygota</taxon>
        <taxon>Coleoptera</taxon>
        <taxon>Polyphaga</taxon>
        <taxon>Cucujiformia</taxon>
        <taxon>Chrysomeloidea</taxon>
        <taxon>Chrysomelidae</taxon>
        <taxon>Galerucinae</taxon>
        <taxon>Alticini</taxon>
        <taxon>Psylliodes</taxon>
    </lineage>
</organism>
<feature type="compositionally biased region" description="Basic and acidic residues" evidence="1">
    <location>
        <begin position="631"/>
        <end position="650"/>
    </location>
</feature>
<feature type="compositionally biased region" description="Polar residues" evidence="1">
    <location>
        <begin position="617"/>
        <end position="630"/>
    </location>
</feature>
<evidence type="ECO:0000256" key="3">
    <source>
        <dbReference type="SAM" id="SignalP"/>
    </source>
</evidence>
<keyword evidence="3" id="KW-0732">Signal</keyword>
<feature type="signal peptide" evidence="3">
    <location>
        <begin position="1"/>
        <end position="22"/>
    </location>
</feature>
<sequence>MDRKRHTALALVIISILPSVMAIIAYDCSEEATNITTISLKDVQKCPTPELTYESEDVTVQVIQRNEFQRQHIWTCLVEVNRIMFHCGMYSHTSIVENGVSKSIHKLGAEECRSMHRYQSLQIFRQTIGNVAMNGTTTASITLQGQLDDKGTCQGVTYQENGRLWTDVVIVAAVSIMTRDYDTSISLDENEIHLQGGVTCPYLKGYCFDSTYGETIWEQFNPPSCEDHLSSLYQGKGEKITNKITQEEIIVVEESTKLFALALQKRATLCGIEVWQTEHPRILVHVQENSKKINTPMLSLPQNVDLMSYINSKFLYSEQAYKRQLDKLYIDTVHRRCQTRREILKNRLLMAPILPNAVSQLMQHEPGYIGRVLGEVLYIMKCTPKIVMVRRTDKCYHELPITMSNQSKFMSPLTRVIQDYGEEIDCNNLIPPLYYVDDQWIGLNPHPRVVSPPKELEVEMEPKIQFEPIQPIGAEGLYTQKEIIDAQRTLKFGTERKAVENILIRRAAGLEANSQGYSVANIFNTNEIQQLAKSSMKQLWGWFSEIGTFMSGLIGFYVIFRMIHYAGSVILNSMRIYQTLGCGVQLIASIGTAMTSWVLHRNQYRQTKHEDDDKQTMEMQSMEQGLSQQMDQKHWTESREQLKSNRKMDM</sequence>
<evidence type="ECO:0000256" key="2">
    <source>
        <dbReference type="SAM" id="Phobius"/>
    </source>
</evidence>
<dbReference type="Pfam" id="PF24664">
    <property type="entry name" value="Monjiviricetes_fusion"/>
    <property type="match status" value="1"/>
</dbReference>
<feature type="transmembrane region" description="Helical" evidence="2">
    <location>
        <begin position="580"/>
        <end position="599"/>
    </location>
</feature>
<dbReference type="OrthoDB" id="6765476at2759"/>
<feature type="chain" id="PRO_5040236138" description="Glycoprotein" evidence="3">
    <location>
        <begin position="23"/>
        <end position="650"/>
    </location>
</feature>
<name>A0A9P0DF61_9CUCU</name>
<feature type="region of interest" description="Disordered" evidence="1">
    <location>
        <begin position="608"/>
        <end position="650"/>
    </location>
</feature>
<gene>
    <name evidence="4" type="ORF">PSYICH_LOCUS14947</name>
</gene>